<reference evidence="12 13" key="1">
    <citation type="submission" date="2018-07" db="EMBL/GenBank/DDBJ databases">
        <title>Genomic Encyclopedia of Type Strains, Phase IV (KMG-IV): sequencing the most valuable type-strain genomes for metagenomic binning, comparative biology and taxonomic classification.</title>
        <authorList>
            <person name="Goeker M."/>
        </authorList>
    </citation>
    <scope>NUCLEOTIDE SEQUENCE [LARGE SCALE GENOMIC DNA]</scope>
    <source>
        <strain evidence="12 13">DSM 44290</strain>
    </source>
</reference>
<dbReference type="InterPro" id="IPR041500">
    <property type="entry name" value="RecC_C"/>
</dbReference>
<keyword evidence="1 10" id="KW-0540">Nuclease</keyword>
<dbReference type="GO" id="GO:0000724">
    <property type="term" value="P:double-strand break repair via homologous recombination"/>
    <property type="evidence" value="ECO:0007669"/>
    <property type="project" value="UniProtKB-UniRule"/>
</dbReference>
<evidence type="ECO:0000259" key="11">
    <source>
        <dbReference type="Pfam" id="PF17946"/>
    </source>
</evidence>
<keyword evidence="8 10" id="KW-0238">DNA-binding</keyword>
<dbReference type="PIRSF" id="PIRSF000980">
    <property type="entry name" value="RecC"/>
    <property type="match status" value="1"/>
</dbReference>
<evidence type="ECO:0000313" key="13">
    <source>
        <dbReference type="Proteomes" id="UP000254869"/>
    </source>
</evidence>
<name>A0A370IA86_9NOCA</name>
<dbReference type="HAMAP" id="MF_01486">
    <property type="entry name" value="RecC"/>
    <property type="match status" value="1"/>
</dbReference>
<keyword evidence="3 10" id="KW-0227">DNA damage</keyword>
<dbReference type="Gene3D" id="3.40.50.300">
    <property type="entry name" value="P-loop containing nucleotide triphosphate hydrolases"/>
    <property type="match status" value="2"/>
</dbReference>
<dbReference type="GO" id="GO:0003677">
    <property type="term" value="F:DNA binding"/>
    <property type="evidence" value="ECO:0007669"/>
    <property type="project" value="UniProtKB-UniRule"/>
</dbReference>
<dbReference type="Gene3D" id="3.40.50.10930">
    <property type="match status" value="1"/>
</dbReference>
<evidence type="ECO:0000256" key="7">
    <source>
        <dbReference type="ARBA" id="ARBA00022840"/>
    </source>
</evidence>
<evidence type="ECO:0000256" key="4">
    <source>
        <dbReference type="ARBA" id="ARBA00022801"/>
    </source>
</evidence>
<dbReference type="SUPFAM" id="SSF52540">
    <property type="entry name" value="P-loop containing nucleoside triphosphate hydrolases"/>
    <property type="match status" value="2"/>
</dbReference>
<evidence type="ECO:0000256" key="1">
    <source>
        <dbReference type="ARBA" id="ARBA00022722"/>
    </source>
</evidence>
<dbReference type="PANTHER" id="PTHR30591">
    <property type="entry name" value="RECBCD ENZYME SUBUNIT RECC"/>
    <property type="match status" value="1"/>
</dbReference>
<accession>A0A370IA86</accession>
<dbReference type="GO" id="GO:0008854">
    <property type="term" value="F:exodeoxyribonuclease V activity"/>
    <property type="evidence" value="ECO:0007669"/>
    <property type="project" value="InterPro"/>
</dbReference>
<evidence type="ECO:0000256" key="5">
    <source>
        <dbReference type="ARBA" id="ARBA00022806"/>
    </source>
</evidence>
<keyword evidence="6 10" id="KW-0269">Exonuclease</keyword>
<dbReference type="InterPro" id="IPR013986">
    <property type="entry name" value="DExx_box_DNA_helicase_dom_sf"/>
</dbReference>
<comment type="caution">
    <text evidence="12">The sequence shown here is derived from an EMBL/GenBank/DDBJ whole genome shotgun (WGS) entry which is preliminary data.</text>
</comment>
<dbReference type="AlphaFoldDB" id="A0A370IA86"/>
<keyword evidence="7 10" id="KW-0067">ATP-binding</keyword>
<dbReference type="RefSeq" id="WP_068008362.1">
    <property type="nucleotide sequence ID" value="NZ_QQBC01000002.1"/>
</dbReference>
<dbReference type="Gene3D" id="1.10.10.990">
    <property type="match status" value="1"/>
</dbReference>
<keyword evidence="9 10" id="KW-0234">DNA repair</keyword>
<feature type="domain" description="RecC C-terminal" evidence="11">
    <location>
        <begin position="809"/>
        <end position="1036"/>
    </location>
</feature>
<comment type="function">
    <text evidence="10">A helicase/nuclease that prepares dsDNA breaks (DSB) for recombinational DNA repair. Binds to DSBs and unwinds DNA via a highly rapid and processive ATP-dependent bidirectional helicase activity. Unwinds dsDNA until it encounters a Chi (crossover hotspot instigator) sequence from the 3' direction. Cuts ssDNA a few nucleotides 3' to the Chi site. The properties and activities of the enzyme are changed at Chi. The Chi-altered holoenzyme produces a long 3'-ssDNA overhang and facilitates RecA-binding to the ssDNA for homologous DNA recombination and repair. Holoenzyme degrades any linearized DNA that is unable to undergo homologous recombination. In the holoenzyme this subunit recognizes the wild-type Chi sequence, and when added to isolated RecB increases its ATP-dependent helicase processivity.</text>
</comment>
<proteinExistence type="inferred from homology"/>
<dbReference type="GO" id="GO:0003678">
    <property type="term" value="F:DNA helicase activity"/>
    <property type="evidence" value="ECO:0007669"/>
    <property type="project" value="UniProtKB-UniRule"/>
</dbReference>
<comment type="similarity">
    <text evidence="10">Belongs to the RecC family.</text>
</comment>
<keyword evidence="5 10" id="KW-0347">Helicase</keyword>
<comment type="miscellaneous">
    <text evidence="10">In the RecBCD complex, RecB has a slow 3'-5' helicase, an exonuclease activity and loads RecA onto ssDNA, RecD has a fast 5'-3' helicase activity, while RecC stimulates the ATPase and processivity of the RecB helicase and contributes to recognition of the Chi site.</text>
</comment>
<evidence type="ECO:0000256" key="9">
    <source>
        <dbReference type="ARBA" id="ARBA00023204"/>
    </source>
</evidence>
<evidence type="ECO:0000313" key="12">
    <source>
        <dbReference type="EMBL" id="RDI67649.1"/>
    </source>
</evidence>
<dbReference type="InterPro" id="IPR011335">
    <property type="entry name" value="Restrct_endonuc-II-like"/>
</dbReference>
<dbReference type="Gene3D" id="1.10.10.160">
    <property type="match status" value="1"/>
</dbReference>
<dbReference type="Pfam" id="PF04257">
    <property type="entry name" value="Exonuc_V_gamma"/>
    <property type="match status" value="1"/>
</dbReference>
<gene>
    <name evidence="10" type="primary">recC</name>
    <name evidence="12" type="ORF">DFR76_10246</name>
</gene>
<dbReference type="GO" id="GO:0005524">
    <property type="term" value="F:ATP binding"/>
    <property type="evidence" value="ECO:0007669"/>
    <property type="project" value="UniProtKB-UniRule"/>
</dbReference>
<comment type="subunit">
    <text evidence="10">Heterotrimer of RecB, RecC and RecD. All subunits contribute to DNA-binding.</text>
</comment>
<evidence type="ECO:0000256" key="2">
    <source>
        <dbReference type="ARBA" id="ARBA00022741"/>
    </source>
</evidence>
<dbReference type="SUPFAM" id="SSF52980">
    <property type="entry name" value="Restriction endonuclease-like"/>
    <property type="match status" value="1"/>
</dbReference>
<evidence type="ECO:0000256" key="6">
    <source>
        <dbReference type="ARBA" id="ARBA00022839"/>
    </source>
</evidence>
<dbReference type="Pfam" id="PF17946">
    <property type="entry name" value="RecC_C"/>
    <property type="match status" value="1"/>
</dbReference>
<dbReference type="InterPro" id="IPR027417">
    <property type="entry name" value="P-loop_NTPase"/>
</dbReference>
<dbReference type="PANTHER" id="PTHR30591:SF1">
    <property type="entry name" value="RECBCD ENZYME SUBUNIT RECC"/>
    <property type="match status" value="1"/>
</dbReference>
<keyword evidence="4 10" id="KW-0378">Hydrolase</keyword>
<organism evidence="12 13">
    <name type="scientific">Nocardia pseudobrasiliensis</name>
    <dbReference type="NCBI Taxonomy" id="45979"/>
    <lineage>
        <taxon>Bacteria</taxon>
        <taxon>Bacillati</taxon>
        <taxon>Actinomycetota</taxon>
        <taxon>Actinomycetes</taxon>
        <taxon>Mycobacteriales</taxon>
        <taxon>Nocardiaceae</taxon>
        <taxon>Nocardia</taxon>
    </lineage>
</organism>
<dbReference type="GO" id="GO:0009338">
    <property type="term" value="C:exodeoxyribonuclease V complex"/>
    <property type="evidence" value="ECO:0007669"/>
    <property type="project" value="InterPro"/>
</dbReference>
<evidence type="ECO:0000256" key="3">
    <source>
        <dbReference type="ARBA" id="ARBA00022763"/>
    </source>
</evidence>
<dbReference type="Proteomes" id="UP000254869">
    <property type="component" value="Unassembled WGS sequence"/>
</dbReference>
<keyword evidence="2 10" id="KW-0547">Nucleotide-binding</keyword>
<evidence type="ECO:0000256" key="8">
    <source>
        <dbReference type="ARBA" id="ARBA00023125"/>
    </source>
</evidence>
<dbReference type="EMBL" id="QQBC01000002">
    <property type="protein sequence ID" value="RDI67649.1"/>
    <property type="molecule type" value="Genomic_DNA"/>
</dbReference>
<dbReference type="InterPro" id="IPR006697">
    <property type="entry name" value="RecC"/>
</dbReference>
<keyword evidence="13" id="KW-1185">Reference proteome</keyword>
<dbReference type="NCBIfam" id="TIGR01450">
    <property type="entry name" value="recC"/>
    <property type="match status" value="1"/>
</dbReference>
<protein>
    <recommendedName>
        <fullName evidence="10">RecBCD enzyme subunit RecC</fullName>
    </recommendedName>
    <alternativeName>
        <fullName evidence="10">Exonuclease V subunit RecC</fullName>
        <shortName evidence="10">ExoV subunit RecC</shortName>
    </alternativeName>
    <alternativeName>
        <fullName evidence="10">Helicase/nuclease RecBCD subunit RecC</fullName>
    </alternativeName>
</protein>
<dbReference type="STRING" id="1210086.GCA_001613105_07541"/>
<evidence type="ECO:0000256" key="10">
    <source>
        <dbReference type="HAMAP-Rule" id="MF_01486"/>
    </source>
</evidence>
<sequence length="1120" mass="120950">MALHIHRAERAETLADELAAVLARPLADPFAVEVVAVPAKGVERWLNQRLAGTLGAVAGDGISANIAFPTPAALVADVLAAASGIAADEDPWASGRVVWTLLQVIDEALDEPWAALLARHLGADTADGRRTHRAGRRYATAARIAALFDGYAAQRPTLIGDWSAGRDTDGCDNPLPEDLRWQPELWRRLRARVGTPGPAERLPATCAALRADASMVDLPQRISLFAPARPTIDQLAVCAALAEHRDVHLWLPHASPALWDCLDPTAAAASLPRSADHSALRVAHPLLAALGRDARELRLRSGGLGEVVDTYHRGGENPSATLLSALQDGIRCDRWPPGGDSVRADGTVSVHSCHGPARQVEVLRDVLLGIFAADPELQPRDVVVLCPDVENYGPLVRAAFGHWQGEPGVRPAHPAHGLRVRMADRSSGEANPVLGVLEDLLGLADGRVTITQVLDLAAAEPVRVRCGFDDDDIERLRDWAAETGARWGIGQRQRQAFGLAEFAQNTLNAAVDRILLGVAAGESSEDWLDLALPLEDVDSADVDLAGRFAEFTDRLAVCVRDLRGPTAAEPAGSERPAHEWAQVLGRALDLLTDTTYAQSWQGVEARREVAAALEHAGSTPLRLPDIAALLRDRLAGRSARANFRTGELTVCGLAPLRSVPHRVVVLLGLDDEVFPRASGVDGDDVLSREPLVGERDPRSEDRQLLLDAIMSARDRLVVLHTGADPVTGAHRPPAIPVAELLDTLRALTGSLDGVVTRHPLQPYDIRNFIASEPFSFDTVALAGARAATGPVREQPAFLPGPLATAARVDVELAELISFAEHPVRAFLWQRLGIRVPEEEEEIDERLPIELDGLTKWNMGERMLAARLNGADPAALRAAEWRRGTLPPFGMGAAVLTDVEDTVDRLVRVARPIHELPARTLDIAVDLGEGRLLSGTVPDVHDDAVVRTTFSRLAPKHRLAAWVRLLALAATERNQGWRAITIGRGKFNRPAWRSTLTAPNAATAQAILRDLADLRDEGLTEPLPITPTASAVYAERRCQGASVEDARLSADQEFLGGPNGPRAFGDHTDRYLRYVWGPTLRLEHLESPLPDPDPTGEPTRFAVLARRLWNPLLANESQGQP</sequence>